<evidence type="ECO:0000256" key="3">
    <source>
        <dbReference type="ARBA" id="ARBA00023125"/>
    </source>
</evidence>
<feature type="domain" description="Zn(2)-C6 fungal-type" evidence="7">
    <location>
        <begin position="44"/>
        <end position="74"/>
    </location>
</feature>
<keyword evidence="1" id="KW-0479">Metal-binding</keyword>
<dbReference type="InterPro" id="IPR036864">
    <property type="entry name" value="Zn2-C6_fun-type_DNA-bd_sf"/>
</dbReference>
<evidence type="ECO:0000313" key="9">
    <source>
        <dbReference type="Proteomes" id="UP001305779"/>
    </source>
</evidence>
<dbReference type="InterPro" id="IPR001138">
    <property type="entry name" value="Zn2Cys6_DnaBD"/>
</dbReference>
<dbReference type="PROSITE" id="PS00463">
    <property type="entry name" value="ZN2_CY6_FUNGAL_1"/>
    <property type="match status" value="1"/>
</dbReference>
<accession>A0ABR0E502</accession>
<dbReference type="PROSITE" id="PS50048">
    <property type="entry name" value="ZN2_CY6_FUNGAL_2"/>
    <property type="match status" value="1"/>
</dbReference>
<dbReference type="Gene3D" id="4.10.240.10">
    <property type="entry name" value="Zn(2)-C6 fungal-type DNA-binding domain"/>
    <property type="match status" value="1"/>
</dbReference>
<keyword evidence="3" id="KW-0238">DNA-binding</keyword>
<dbReference type="SMART" id="SM00066">
    <property type="entry name" value="GAL4"/>
    <property type="match status" value="1"/>
</dbReference>
<comment type="caution">
    <text evidence="8">The sequence shown here is derived from an EMBL/GenBank/DDBJ whole genome shotgun (WGS) entry which is preliminary data.</text>
</comment>
<feature type="region of interest" description="Disordered" evidence="6">
    <location>
        <begin position="1"/>
        <end position="38"/>
    </location>
</feature>
<name>A0ABR0E502_ZASCE</name>
<dbReference type="InterPro" id="IPR050675">
    <property type="entry name" value="OAF3"/>
</dbReference>
<keyword evidence="9" id="KW-1185">Reference proteome</keyword>
<evidence type="ECO:0000256" key="4">
    <source>
        <dbReference type="ARBA" id="ARBA00023163"/>
    </source>
</evidence>
<sequence length="547" mass="57901">MSYSQTVNAAVASRTSSGAPPRPRGSSSATNAPQAESTGRLRGSCECCAKSKVKCGKEKPTCARCAARGTQCIYLESRRPGRVAGQHYGRTNPRPKIDRDAMKRHDSFVQPQSPTQRQNSMISTSSGQISPHVEVAPMYPMLPEAATNATGLGLSDATSSIIGSIGDMTSSSVNPSPTTEYPLDWGFDFNDMMIDAGSLDLTMEQNPFSNFMDLGDAQGASSLWPMYDDGSNTGNNSFSATTSNTVSNMSQFTFPPDGAKVASDNFSPLGSPLSSSSSAVDLGNLNSSTAHMMHPEVNMNTLPMVTELDTVQEAPANDSCDCASQALDILKTLSRSQSPGPSSGRRRPSSSSILSTNKESAEGIIALLACSRCTEDRFLLATSLMIAMKLLGRYASVAASWSSNTSSPVLSANSSFGSRASSTGGNLMTPVSGMSRTTSSTSVATTADLEEVSPREAIQSVLRELHRVQRLIAQLPGRIANSEGQQSTTNLFSTSFIDQQNISPTDMLGDIIPTPPLSARALSQVEEDVRTSLKELSANLRNSLNSC</sequence>
<dbReference type="CDD" id="cd00067">
    <property type="entry name" value="GAL4"/>
    <property type="match status" value="1"/>
</dbReference>
<dbReference type="Pfam" id="PF08493">
    <property type="entry name" value="AflR"/>
    <property type="match status" value="1"/>
</dbReference>
<protein>
    <recommendedName>
        <fullName evidence="7">Zn(2)-C6 fungal-type domain-containing protein</fullName>
    </recommendedName>
</protein>
<dbReference type="EMBL" id="JAXOVC010000010">
    <property type="protein sequence ID" value="KAK4496183.1"/>
    <property type="molecule type" value="Genomic_DNA"/>
</dbReference>
<evidence type="ECO:0000313" key="8">
    <source>
        <dbReference type="EMBL" id="KAK4496183.1"/>
    </source>
</evidence>
<dbReference type="PANTHER" id="PTHR31069:SF31">
    <property type="entry name" value="MONODICTYPHENONE CLUSTER TRANSCRIPTION FACTOR-RELATED"/>
    <property type="match status" value="1"/>
</dbReference>
<keyword evidence="2" id="KW-0805">Transcription regulation</keyword>
<proteinExistence type="predicted"/>
<feature type="region of interest" description="Disordered" evidence="6">
    <location>
        <begin position="333"/>
        <end position="356"/>
    </location>
</feature>
<dbReference type="InterPro" id="IPR013700">
    <property type="entry name" value="AflR"/>
</dbReference>
<feature type="compositionally biased region" description="Low complexity" evidence="6">
    <location>
        <begin position="12"/>
        <end position="30"/>
    </location>
</feature>
<dbReference type="Proteomes" id="UP001305779">
    <property type="component" value="Unassembled WGS sequence"/>
</dbReference>
<keyword evidence="5" id="KW-0539">Nucleus</keyword>
<evidence type="ECO:0000256" key="6">
    <source>
        <dbReference type="SAM" id="MobiDB-lite"/>
    </source>
</evidence>
<dbReference type="SUPFAM" id="SSF57701">
    <property type="entry name" value="Zn2/Cys6 DNA-binding domain"/>
    <property type="match status" value="1"/>
</dbReference>
<dbReference type="PRINTS" id="PR00755">
    <property type="entry name" value="AFLATOXINBRP"/>
</dbReference>
<organism evidence="8 9">
    <name type="scientific">Zasmidium cellare</name>
    <name type="common">Wine cellar mold</name>
    <name type="synonym">Racodium cellare</name>
    <dbReference type="NCBI Taxonomy" id="395010"/>
    <lineage>
        <taxon>Eukaryota</taxon>
        <taxon>Fungi</taxon>
        <taxon>Dikarya</taxon>
        <taxon>Ascomycota</taxon>
        <taxon>Pezizomycotina</taxon>
        <taxon>Dothideomycetes</taxon>
        <taxon>Dothideomycetidae</taxon>
        <taxon>Mycosphaerellales</taxon>
        <taxon>Mycosphaerellaceae</taxon>
        <taxon>Zasmidium</taxon>
    </lineage>
</organism>
<feature type="compositionally biased region" description="Low complexity" evidence="6">
    <location>
        <begin position="334"/>
        <end position="343"/>
    </location>
</feature>
<gene>
    <name evidence="8" type="ORF">PRZ48_012163</name>
</gene>
<evidence type="ECO:0000256" key="2">
    <source>
        <dbReference type="ARBA" id="ARBA00023015"/>
    </source>
</evidence>
<keyword evidence="4" id="KW-0804">Transcription</keyword>
<dbReference type="PANTHER" id="PTHR31069">
    <property type="entry name" value="OLEATE-ACTIVATED TRANSCRIPTION FACTOR 1-RELATED"/>
    <property type="match status" value="1"/>
</dbReference>
<evidence type="ECO:0000259" key="7">
    <source>
        <dbReference type="PROSITE" id="PS50048"/>
    </source>
</evidence>
<dbReference type="Pfam" id="PF00172">
    <property type="entry name" value="Zn_clus"/>
    <property type="match status" value="1"/>
</dbReference>
<reference evidence="8 9" key="1">
    <citation type="journal article" date="2023" name="G3 (Bethesda)">
        <title>A chromosome-level genome assembly of Zasmidium syzygii isolated from banana leaves.</title>
        <authorList>
            <person name="van Westerhoven A.C."/>
            <person name="Mehrabi R."/>
            <person name="Talebi R."/>
            <person name="Steentjes M.B.F."/>
            <person name="Corcolon B."/>
            <person name="Chong P.A."/>
            <person name="Kema G.H.J."/>
            <person name="Seidl M.F."/>
        </authorList>
    </citation>
    <scope>NUCLEOTIDE SEQUENCE [LARGE SCALE GENOMIC DNA]</scope>
    <source>
        <strain evidence="8 9">P124</strain>
    </source>
</reference>
<evidence type="ECO:0000256" key="5">
    <source>
        <dbReference type="ARBA" id="ARBA00023242"/>
    </source>
</evidence>
<evidence type="ECO:0000256" key="1">
    <source>
        <dbReference type="ARBA" id="ARBA00022723"/>
    </source>
</evidence>